<organism evidence="2 3">
    <name type="scientific">Aegilops tauschii subsp. strangulata</name>
    <name type="common">Goatgrass</name>
    <dbReference type="NCBI Taxonomy" id="200361"/>
    <lineage>
        <taxon>Eukaryota</taxon>
        <taxon>Viridiplantae</taxon>
        <taxon>Streptophyta</taxon>
        <taxon>Embryophyta</taxon>
        <taxon>Tracheophyta</taxon>
        <taxon>Spermatophyta</taxon>
        <taxon>Magnoliopsida</taxon>
        <taxon>Liliopsida</taxon>
        <taxon>Poales</taxon>
        <taxon>Poaceae</taxon>
        <taxon>BOP clade</taxon>
        <taxon>Pooideae</taxon>
        <taxon>Triticodae</taxon>
        <taxon>Triticeae</taxon>
        <taxon>Triticinae</taxon>
        <taxon>Aegilops</taxon>
    </lineage>
</organism>
<dbReference type="AlphaFoldDB" id="A0A453QMT3"/>
<dbReference type="Gramene" id="AET7Gv20233200.1">
    <property type="protein sequence ID" value="AET7Gv20233200.1"/>
    <property type="gene ID" value="AET7Gv20233200"/>
</dbReference>
<evidence type="ECO:0000313" key="3">
    <source>
        <dbReference type="Proteomes" id="UP000015105"/>
    </source>
</evidence>
<reference evidence="2" key="5">
    <citation type="journal article" date="2021" name="G3 (Bethesda)">
        <title>Aegilops tauschii genome assembly Aet v5.0 features greater sequence contiguity and improved annotation.</title>
        <authorList>
            <person name="Wang L."/>
            <person name="Zhu T."/>
            <person name="Rodriguez J.C."/>
            <person name="Deal K.R."/>
            <person name="Dubcovsky J."/>
            <person name="McGuire P.E."/>
            <person name="Lux T."/>
            <person name="Spannagl M."/>
            <person name="Mayer K.F.X."/>
            <person name="Baldrich P."/>
            <person name="Meyers B.C."/>
            <person name="Huo N."/>
            <person name="Gu Y.Q."/>
            <person name="Zhou H."/>
            <person name="Devos K.M."/>
            <person name="Bennetzen J.L."/>
            <person name="Unver T."/>
            <person name="Budak H."/>
            <person name="Gulick P.J."/>
            <person name="Galiba G."/>
            <person name="Kalapos B."/>
            <person name="Nelson D.R."/>
            <person name="Li P."/>
            <person name="You F.M."/>
            <person name="Luo M.C."/>
            <person name="Dvorak J."/>
        </authorList>
    </citation>
    <scope>NUCLEOTIDE SEQUENCE [LARGE SCALE GENOMIC DNA]</scope>
    <source>
        <strain evidence="2">cv. AL8/78</strain>
    </source>
</reference>
<feature type="compositionally biased region" description="Polar residues" evidence="1">
    <location>
        <begin position="95"/>
        <end position="118"/>
    </location>
</feature>
<sequence>HARPFAAPAQGIRGPCREPAVRGAAYLYGDPGRDGSANGSASSLPSRRGRLASQTKRERGKNSSAPDSLSLARYPFSFLSPSRGVRWRGRGSSGDHTNPPTTLAPPSQRGATNLASPG</sequence>
<protein>
    <submittedName>
        <fullName evidence="2">Uncharacterized protein</fullName>
    </submittedName>
</protein>
<feature type="region of interest" description="Disordered" evidence="1">
    <location>
        <begin position="27"/>
        <end position="118"/>
    </location>
</feature>
<proteinExistence type="predicted"/>
<evidence type="ECO:0000313" key="2">
    <source>
        <dbReference type="EnsemblPlants" id="AET7Gv20233200.1"/>
    </source>
</evidence>
<evidence type="ECO:0000256" key="1">
    <source>
        <dbReference type="SAM" id="MobiDB-lite"/>
    </source>
</evidence>
<name>A0A453QMT3_AEGTS</name>
<accession>A0A453QMT3</accession>
<dbReference type="Proteomes" id="UP000015105">
    <property type="component" value="Chromosome 7D"/>
</dbReference>
<reference evidence="2" key="4">
    <citation type="submission" date="2019-03" db="UniProtKB">
        <authorList>
            <consortium name="EnsemblPlants"/>
        </authorList>
    </citation>
    <scope>IDENTIFICATION</scope>
</reference>
<reference evidence="3" key="2">
    <citation type="journal article" date="2017" name="Nat. Plants">
        <title>The Aegilops tauschii genome reveals multiple impacts of transposons.</title>
        <authorList>
            <person name="Zhao G."/>
            <person name="Zou C."/>
            <person name="Li K."/>
            <person name="Wang K."/>
            <person name="Li T."/>
            <person name="Gao L."/>
            <person name="Zhang X."/>
            <person name="Wang H."/>
            <person name="Yang Z."/>
            <person name="Liu X."/>
            <person name="Jiang W."/>
            <person name="Mao L."/>
            <person name="Kong X."/>
            <person name="Jiao Y."/>
            <person name="Jia J."/>
        </authorList>
    </citation>
    <scope>NUCLEOTIDE SEQUENCE [LARGE SCALE GENOMIC DNA]</scope>
    <source>
        <strain evidence="3">cv. AL8/78</strain>
    </source>
</reference>
<reference evidence="3" key="1">
    <citation type="journal article" date="2014" name="Science">
        <title>Ancient hybridizations among the ancestral genomes of bread wheat.</title>
        <authorList>
            <consortium name="International Wheat Genome Sequencing Consortium,"/>
            <person name="Marcussen T."/>
            <person name="Sandve S.R."/>
            <person name="Heier L."/>
            <person name="Spannagl M."/>
            <person name="Pfeifer M."/>
            <person name="Jakobsen K.S."/>
            <person name="Wulff B.B."/>
            <person name="Steuernagel B."/>
            <person name="Mayer K.F."/>
            <person name="Olsen O.A."/>
        </authorList>
    </citation>
    <scope>NUCLEOTIDE SEQUENCE [LARGE SCALE GENOMIC DNA]</scope>
    <source>
        <strain evidence="3">cv. AL8/78</strain>
    </source>
</reference>
<reference evidence="2" key="3">
    <citation type="journal article" date="2017" name="Nature">
        <title>Genome sequence of the progenitor of the wheat D genome Aegilops tauschii.</title>
        <authorList>
            <person name="Luo M.C."/>
            <person name="Gu Y.Q."/>
            <person name="Puiu D."/>
            <person name="Wang H."/>
            <person name="Twardziok S.O."/>
            <person name="Deal K.R."/>
            <person name="Huo N."/>
            <person name="Zhu T."/>
            <person name="Wang L."/>
            <person name="Wang Y."/>
            <person name="McGuire P.E."/>
            <person name="Liu S."/>
            <person name="Long H."/>
            <person name="Ramasamy R.K."/>
            <person name="Rodriguez J.C."/>
            <person name="Van S.L."/>
            <person name="Yuan L."/>
            <person name="Wang Z."/>
            <person name="Xia Z."/>
            <person name="Xiao L."/>
            <person name="Anderson O.D."/>
            <person name="Ouyang S."/>
            <person name="Liang Y."/>
            <person name="Zimin A.V."/>
            <person name="Pertea G."/>
            <person name="Qi P."/>
            <person name="Bennetzen J.L."/>
            <person name="Dai X."/>
            <person name="Dawson M.W."/>
            <person name="Muller H.G."/>
            <person name="Kugler K."/>
            <person name="Rivarola-Duarte L."/>
            <person name="Spannagl M."/>
            <person name="Mayer K.F.X."/>
            <person name="Lu F.H."/>
            <person name="Bevan M.W."/>
            <person name="Leroy P."/>
            <person name="Li P."/>
            <person name="You F.M."/>
            <person name="Sun Q."/>
            <person name="Liu Z."/>
            <person name="Lyons E."/>
            <person name="Wicker T."/>
            <person name="Salzberg S.L."/>
            <person name="Devos K.M."/>
            <person name="Dvorak J."/>
        </authorList>
    </citation>
    <scope>NUCLEOTIDE SEQUENCE [LARGE SCALE GENOMIC DNA]</scope>
    <source>
        <strain evidence="2">cv. AL8/78</strain>
    </source>
</reference>
<keyword evidence="3" id="KW-1185">Reference proteome</keyword>
<dbReference type="EnsemblPlants" id="AET7Gv20233200.1">
    <property type="protein sequence ID" value="AET7Gv20233200.1"/>
    <property type="gene ID" value="AET7Gv20233200"/>
</dbReference>